<protein>
    <recommendedName>
        <fullName evidence="1">Methyltransferase type 12 domain-containing protein</fullName>
    </recommendedName>
</protein>
<keyword evidence="3" id="KW-1185">Reference proteome</keyword>
<evidence type="ECO:0000313" key="2">
    <source>
        <dbReference type="EMBL" id="AMW34421.1"/>
    </source>
</evidence>
<dbReference type="EMBL" id="CP014525">
    <property type="protein sequence ID" value="AMW34421.1"/>
    <property type="molecule type" value="Genomic_DNA"/>
</dbReference>
<dbReference type="AlphaFoldDB" id="A0A143DCF7"/>
<feature type="domain" description="Methyltransferase type 12" evidence="1">
    <location>
        <begin position="66"/>
        <end position="136"/>
    </location>
</feature>
<dbReference type="RefSeq" id="WP_066133569.1">
    <property type="nucleotide sequence ID" value="NZ_CP014525.1"/>
</dbReference>
<dbReference type="InterPro" id="IPR013217">
    <property type="entry name" value="Methyltransf_12"/>
</dbReference>
<reference evidence="2 3" key="1">
    <citation type="submission" date="2016-02" db="EMBL/GenBank/DDBJ databases">
        <title>Complete Genome of H5569, the type strain of the newly described species Haematospirillium jordaniae.</title>
        <authorList>
            <person name="Nicholson A.C."/>
            <person name="Humrighouse B.W."/>
            <person name="Loparov V."/>
            <person name="McQuiston J.R."/>
        </authorList>
    </citation>
    <scope>NUCLEOTIDE SEQUENCE [LARGE SCALE GENOMIC DNA]</scope>
    <source>
        <strain evidence="2 3">H5569</strain>
    </source>
</reference>
<dbReference type="CDD" id="cd02440">
    <property type="entry name" value="AdoMet_MTases"/>
    <property type="match status" value="1"/>
</dbReference>
<proteinExistence type="predicted"/>
<organism evidence="2 3">
    <name type="scientific">Haematospirillum jordaniae</name>
    <dbReference type="NCBI Taxonomy" id="1549855"/>
    <lineage>
        <taxon>Bacteria</taxon>
        <taxon>Pseudomonadati</taxon>
        <taxon>Pseudomonadota</taxon>
        <taxon>Alphaproteobacteria</taxon>
        <taxon>Rhodospirillales</taxon>
        <taxon>Novispirillaceae</taxon>
        <taxon>Haematospirillum</taxon>
    </lineage>
</organism>
<sequence>MTGAAFPSLPPFVRAIATRYGRVVRVQGDTPLGVGWSTEEVQHRRFDVLLSLLDHAAPDTPVSVSDLGCGWGALWDRIKDHKTPPVVRYIGYDISTEMITLARQRTGHDTRARFVLARGNTESVDYGFVSGTFNFHDNTPPQVWEEYVRNSLDRFAGTCRKGLAFNLLHHRARTKRPMFYADPAPWLDRAHAWIQDRGGQGSVRLEEDYLPDDFTILVHFDTKTDPEDIQV</sequence>
<dbReference type="GeneID" id="53316232"/>
<dbReference type="KEGG" id="hjo:AY555_03595"/>
<gene>
    <name evidence="2" type="ORF">AY555_03595</name>
</gene>
<dbReference type="OrthoDB" id="9800454at2"/>
<dbReference type="STRING" id="1549855.AY555_03595"/>
<evidence type="ECO:0000259" key="1">
    <source>
        <dbReference type="Pfam" id="PF08242"/>
    </source>
</evidence>
<dbReference type="Proteomes" id="UP000076066">
    <property type="component" value="Chromosome"/>
</dbReference>
<dbReference type="Pfam" id="PF08242">
    <property type="entry name" value="Methyltransf_12"/>
    <property type="match status" value="1"/>
</dbReference>
<dbReference type="SUPFAM" id="SSF53335">
    <property type="entry name" value="S-adenosyl-L-methionine-dependent methyltransferases"/>
    <property type="match status" value="1"/>
</dbReference>
<dbReference type="Gene3D" id="3.40.50.150">
    <property type="entry name" value="Vaccinia Virus protein VP39"/>
    <property type="match status" value="1"/>
</dbReference>
<accession>A0A143DCF7</accession>
<dbReference type="InterPro" id="IPR029063">
    <property type="entry name" value="SAM-dependent_MTases_sf"/>
</dbReference>
<evidence type="ECO:0000313" key="3">
    <source>
        <dbReference type="Proteomes" id="UP000076066"/>
    </source>
</evidence>
<name>A0A143DCF7_9PROT</name>